<protein>
    <submittedName>
        <fullName evidence="2">FixH family protein</fullName>
    </submittedName>
</protein>
<dbReference type="RefSeq" id="WP_258732527.1">
    <property type="nucleotide sequence ID" value="NZ_JANTHZ010000003.1"/>
</dbReference>
<keyword evidence="3" id="KW-1185">Reference proteome</keyword>
<dbReference type="EMBL" id="JANTHZ010000003">
    <property type="protein sequence ID" value="MCS0495416.1"/>
    <property type="molecule type" value="Genomic_DNA"/>
</dbReference>
<evidence type="ECO:0000256" key="1">
    <source>
        <dbReference type="SAM" id="Phobius"/>
    </source>
</evidence>
<keyword evidence="1" id="KW-1133">Transmembrane helix</keyword>
<dbReference type="AlphaFoldDB" id="A0A9X2PB68"/>
<feature type="transmembrane region" description="Helical" evidence="1">
    <location>
        <begin position="22"/>
        <end position="41"/>
    </location>
</feature>
<name>A0A9X2PB68_9HYPH</name>
<dbReference type="Proteomes" id="UP001151088">
    <property type="component" value="Unassembled WGS sequence"/>
</dbReference>
<organism evidence="2 3">
    <name type="scientific">Ancylobacter mangrovi</name>
    <dbReference type="NCBI Taxonomy" id="2972472"/>
    <lineage>
        <taxon>Bacteria</taxon>
        <taxon>Pseudomonadati</taxon>
        <taxon>Pseudomonadota</taxon>
        <taxon>Alphaproteobacteria</taxon>
        <taxon>Hyphomicrobiales</taxon>
        <taxon>Xanthobacteraceae</taxon>
        <taxon>Ancylobacter</taxon>
    </lineage>
</organism>
<dbReference type="Pfam" id="PF05751">
    <property type="entry name" value="FixH"/>
    <property type="match status" value="1"/>
</dbReference>
<gene>
    <name evidence="2" type="ORF">NVS89_09925</name>
</gene>
<keyword evidence="1" id="KW-0812">Transmembrane</keyword>
<evidence type="ECO:0000313" key="3">
    <source>
        <dbReference type="Proteomes" id="UP001151088"/>
    </source>
</evidence>
<comment type="caution">
    <text evidence="2">The sequence shown here is derived from an EMBL/GenBank/DDBJ whole genome shotgun (WGS) entry which is preliminary data.</text>
</comment>
<dbReference type="InterPro" id="IPR008620">
    <property type="entry name" value="FixH"/>
</dbReference>
<accession>A0A9X2PB68</accession>
<sequence>MASPVTGPIDEHPGRPVTGRTVLVWFVGFFGVVFVANFFLVREALTTFGGVETESSYQAGLLFRQESEAAAAQAARHWSVDAHIEPGRIEVSAKDAQGLPIVGTELALTLHHPTDRRYDEKLTPEPVGPGRWRVSDHIAPGQWELMIELSRNGERQFRSANRILVK</sequence>
<keyword evidence="1" id="KW-0472">Membrane</keyword>
<evidence type="ECO:0000313" key="2">
    <source>
        <dbReference type="EMBL" id="MCS0495416.1"/>
    </source>
</evidence>
<proteinExistence type="predicted"/>
<reference evidence="2" key="1">
    <citation type="submission" date="2022-08" db="EMBL/GenBank/DDBJ databases">
        <authorList>
            <person name="Li F."/>
        </authorList>
    </citation>
    <scope>NUCLEOTIDE SEQUENCE</scope>
    <source>
        <strain evidence="2">MQZ15Z-1</strain>
    </source>
</reference>